<dbReference type="InterPro" id="IPR039420">
    <property type="entry name" value="WalR-like"/>
</dbReference>
<dbReference type="SMART" id="SM00448">
    <property type="entry name" value="REC"/>
    <property type="match status" value="1"/>
</dbReference>
<feature type="modified residue" description="4-aspartylphosphate" evidence="6">
    <location>
        <position position="40"/>
    </location>
</feature>
<feature type="domain" description="Response regulatory" evidence="8">
    <location>
        <begin position="1"/>
        <end position="104"/>
    </location>
</feature>
<dbReference type="EMBL" id="JAUSZI010000002">
    <property type="protein sequence ID" value="MDQ1025047.1"/>
    <property type="molecule type" value="Genomic_DNA"/>
</dbReference>
<name>A0ABU0SNI6_9ACTN</name>
<organism evidence="10 11">
    <name type="scientific">Streptomyces umbrinus</name>
    <dbReference type="NCBI Taxonomy" id="67370"/>
    <lineage>
        <taxon>Bacteria</taxon>
        <taxon>Bacillati</taxon>
        <taxon>Actinomycetota</taxon>
        <taxon>Actinomycetes</taxon>
        <taxon>Kitasatosporales</taxon>
        <taxon>Streptomycetaceae</taxon>
        <taxon>Streptomyces</taxon>
        <taxon>Streptomyces phaeochromogenes group</taxon>
    </lineage>
</organism>
<dbReference type="Proteomes" id="UP001230328">
    <property type="component" value="Unassembled WGS sequence"/>
</dbReference>
<keyword evidence="11" id="KW-1185">Reference proteome</keyword>
<keyword evidence="4" id="KW-0804">Transcription</keyword>
<accession>A0ABU0SNI6</accession>
<dbReference type="PANTHER" id="PTHR48111">
    <property type="entry name" value="REGULATOR OF RPOS"/>
    <property type="match status" value="1"/>
</dbReference>
<comment type="caution">
    <text evidence="10">The sequence shown here is derived from an EMBL/GenBank/DDBJ whole genome shotgun (WGS) entry which is preliminary data.</text>
</comment>
<dbReference type="PROSITE" id="PS50110">
    <property type="entry name" value="RESPONSE_REGULATORY"/>
    <property type="match status" value="1"/>
</dbReference>
<evidence type="ECO:0000256" key="3">
    <source>
        <dbReference type="ARBA" id="ARBA00023125"/>
    </source>
</evidence>
<protein>
    <recommendedName>
        <fullName evidence="5">Sensory transduction protein RegX3</fullName>
    </recommendedName>
</protein>
<evidence type="ECO:0000256" key="1">
    <source>
        <dbReference type="ARBA" id="ARBA00022553"/>
    </source>
</evidence>
<sequence>MSAALQAALIQQGVEAVCATTGKAAVDLLERIRPDAVLLDLGLPDCDGFTLCSTIRAASPVPILVTSARADHGSCVRGLDLGADDYLVKPYNLAEVLARVRAVIRRRRFAEPPLAEAPPGDLVLAGPVRIDLREHAVLVNGSPTELSEDEFGILVALARRPDETLGADQLVDEILRARRTTVQATLPRSIAALRERIGVPYMLEAVEGVGYRLSVTGRA</sequence>
<dbReference type="CDD" id="cd17574">
    <property type="entry name" value="REC_OmpR"/>
    <property type="match status" value="1"/>
</dbReference>
<proteinExistence type="predicted"/>
<keyword evidence="2" id="KW-0805">Transcription regulation</keyword>
<evidence type="ECO:0000256" key="6">
    <source>
        <dbReference type="PROSITE-ProRule" id="PRU00169"/>
    </source>
</evidence>
<dbReference type="SUPFAM" id="SSF52172">
    <property type="entry name" value="CheY-like"/>
    <property type="match status" value="1"/>
</dbReference>
<evidence type="ECO:0000256" key="5">
    <source>
        <dbReference type="ARBA" id="ARBA00041201"/>
    </source>
</evidence>
<dbReference type="SMART" id="SM00862">
    <property type="entry name" value="Trans_reg_C"/>
    <property type="match status" value="1"/>
</dbReference>
<dbReference type="InterPro" id="IPR011006">
    <property type="entry name" value="CheY-like_superfamily"/>
</dbReference>
<evidence type="ECO:0000256" key="2">
    <source>
        <dbReference type="ARBA" id="ARBA00023015"/>
    </source>
</evidence>
<reference evidence="10 11" key="1">
    <citation type="submission" date="2023-07" db="EMBL/GenBank/DDBJ databases">
        <title>Comparative genomics of wheat-associated soil bacteria to identify genetic determinants of phenazine resistance.</title>
        <authorList>
            <person name="Mouncey N."/>
        </authorList>
    </citation>
    <scope>NUCLEOTIDE SEQUENCE [LARGE SCALE GENOMIC DNA]</scope>
    <source>
        <strain evidence="10 11">V2I4</strain>
    </source>
</reference>
<dbReference type="InterPro" id="IPR036388">
    <property type="entry name" value="WH-like_DNA-bd_sf"/>
</dbReference>
<dbReference type="CDD" id="cd00383">
    <property type="entry name" value="trans_reg_C"/>
    <property type="match status" value="1"/>
</dbReference>
<feature type="DNA-binding region" description="OmpR/PhoB-type" evidence="7">
    <location>
        <begin position="120"/>
        <end position="215"/>
    </location>
</feature>
<evidence type="ECO:0000313" key="10">
    <source>
        <dbReference type="EMBL" id="MDQ1025047.1"/>
    </source>
</evidence>
<dbReference type="Gene3D" id="1.10.10.10">
    <property type="entry name" value="Winged helix-like DNA-binding domain superfamily/Winged helix DNA-binding domain"/>
    <property type="match status" value="1"/>
</dbReference>
<feature type="domain" description="OmpR/PhoB-type" evidence="9">
    <location>
        <begin position="120"/>
        <end position="215"/>
    </location>
</feature>
<dbReference type="PANTHER" id="PTHR48111:SF72">
    <property type="entry name" value="SENSORY TRANSDUCTION PROTEIN REGX3"/>
    <property type="match status" value="1"/>
</dbReference>
<evidence type="ECO:0000313" key="11">
    <source>
        <dbReference type="Proteomes" id="UP001230328"/>
    </source>
</evidence>
<dbReference type="Gene3D" id="3.40.50.2300">
    <property type="match status" value="1"/>
</dbReference>
<evidence type="ECO:0000256" key="4">
    <source>
        <dbReference type="ARBA" id="ARBA00023163"/>
    </source>
</evidence>
<keyword evidence="1 6" id="KW-0597">Phosphoprotein</keyword>
<dbReference type="InterPro" id="IPR001867">
    <property type="entry name" value="OmpR/PhoB-type_DNA-bd"/>
</dbReference>
<dbReference type="Pfam" id="PF00072">
    <property type="entry name" value="Response_reg"/>
    <property type="match status" value="1"/>
</dbReference>
<dbReference type="Pfam" id="PF00486">
    <property type="entry name" value="Trans_reg_C"/>
    <property type="match status" value="1"/>
</dbReference>
<evidence type="ECO:0000259" key="9">
    <source>
        <dbReference type="PROSITE" id="PS51755"/>
    </source>
</evidence>
<dbReference type="Gene3D" id="6.10.250.690">
    <property type="match status" value="1"/>
</dbReference>
<gene>
    <name evidence="10" type="ORF">QF035_002629</name>
</gene>
<evidence type="ECO:0000256" key="7">
    <source>
        <dbReference type="PROSITE-ProRule" id="PRU01091"/>
    </source>
</evidence>
<keyword evidence="3 7" id="KW-0238">DNA-binding</keyword>
<dbReference type="PROSITE" id="PS51755">
    <property type="entry name" value="OMPR_PHOB"/>
    <property type="match status" value="1"/>
</dbReference>
<dbReference type="InterPro" id="IPR001789">
    <property type="entry name" value="Sig_transdc_resp-reg_receiver"/>
</dbReference>
<evidence type="ECO:0000259" key="8">
    <source>
        <dbReference type="PROSITE" id="PS50110"/>
    </source>
</evidence>